<evidence type="ECO:0000256" key="7">
    <source>
        <dbReference type="ARBA" id="ARBA00023125"/>
    </source>
</evidence>
<dbReference type="GO" id="GO:0008270">
    <property type="term" value="F:zinc ion binding"/>
    <property type="evidence" value="ECO:0007669"/>
    <property type="project" value="UniProtKB-KW"/>
</dbReference>
<dbReference type="InterPro" id="IPR036236">
    <property type="entry name" value="Znf_C2H2_sf"/>
</dbReference>
<gene>
    <name evidence="13" type="primary">5564778</name>
</gene>
<evidence type="ECO:0000256" key="4">
    <source>
        <dbReference type="ARBA" id="ARBA00022771"/>
    </source>
</evidence>
<feature type="domain" description="C2H2-type" evidence="12">
    <location>
        <begin position="277"/>
        <end position="304"/>
    </location>
</feature>
<dbReference type="EnsemblMetazoa" id="AAEL004444-RC">
    <property type="protein sequence ID" value="AAEL004444-PC"/>
    <property type="gene ID" value="AAEL004444"/>
</dbReference>
<dbReference type="InterPro" id="IPR050589">
    <property type="entry name" value="Ikaros_C2H2-ZF"/>
</dbReference>
<name>A0A6R5H7X0_AEDAE</name>
<dbReference type="FunFam" id="3.30.160.60:FF:000557">
    <property type="entry name" value="zinc finger and SCAN domain-containing protein 29"/>
    <property type="match status" value="1"/>
</dbReference>
<keyword evidence="7" id="KW-0238">DNA-binding</keyword>
<evidence type="ECO:0000259" key="12">
    <source>
        <dbReference type="PROSITE" id="PS50157"/>
    </source>
</evidence>
<organism evidence="13 14">
    <name type="scientific">Aedes aegypti</name>
    <name type="common">Yellowfever mosquito</name>
    <name type="synonym">Culex aegypti</name>
    <dbReference type="NCBI Taxonomy" id="7159"/>
    <lineage>
        <taxon>Eukaryota</taxon>
        <taxon>Metazoa</taxon>
        <taxon>Ecdysozoa</taxon>
        <taxon>Arthropoda</taxon>
        <taxon>Hexapoda</taxon>
        <taxon>Insecta</taxon>
        <taxon>Pterygota</taxon>
        <taxon>Neoptera</taxon>
        <taxon>Endopterygota</taxon>
        <taxon>Diptera</taxon>
        <taxon>Nematocera</taxon>
        <taxon>Culicoidea</taxon>
        <taxon>Culicidae</taxon>
        <taxon>Culicinae</taxon>
        <taxon>Aedini</taxon>
        <taxon>Aedes</taxon>
        <taxon>Stegomyia</taxon>
    </lineage>
</organism>
<evidence type="ECO:0000256" key="9">
    <source>
        <dbReference type="ARBA" id="ARBA00023242"/>
    </source>
</evidence>
<feature type="region of interest" description="Disordered" evidence="11">
    <location>
        <begin position="48"/>
        <end position="73"/>
    </location>
</feature>
<feature type="domain" description="C2H2-type" evidence="12">
    <location>
        <begin position="249"/>
        <end position="276"/>
    </location>
</feature>
<dbReference type="Gene3D" id="3.30.160.60">
    <property type="entry name" value="Classic Zinc Finger"/>
    <property type="match status" value="10"/>
</dbReference>
<dbReference type="GO" id="GO:0030674">
    <property type="term" value="F:protein-macromolecule adaptor activity"/>
    <property type="evidence" value="ECO:0007669"/>
    <property type="project" value="UniProtKB-ARBA"/>
</dbReference>
<evidence type="ECO:0000256" key="5">
    <source>
        <dbReference type="ARBA" id="ARBA00022833"/>
    </source>
</evidence>
<keyword evidence="2" id="KW-0479">Metal-binding</keyword>
<dbReference type="FunFam" id="3.30.160.60:FF:000688">
    <property type="entry name" value="zinc finger protein 197 isoform X1"/>
    <property type="match status" value="1"/>
</dbReference>
<feature type="domain" description="C2H2-type" evidence="12">
    <location>
        <begin position="305"/>
        <end position="332"/>
    </location>
</feature>
<proteinExistence type="predicted"/>
<dbReference type="FunFam" id="3.30.160.60:FF:000624">
    <property type="entry name" value="zinc finger protein 697"/>
    <property type="match status" value="1"/>
</dbReference>
<feature type="domain" description="C2H2-type" evidence="12">
    <location>
        <begin position="130"/>
        <end position="152"/>
    </location>
</feature>
<comment type="subcellular location">
    <subcellularLocation>
        <location evidence="1">Nucleus</location>
    </subcellularLocation>
</comment>
<feature type="domain" description="C2H2-type" evidence="12">
    <location>
        <begin position="162"/>
        <end position="189"/>
    </location>
</feature>
<dbReference type="PANTHER" id="PTHR24404">
    <property type="entry name" value="ZINC FINGER PROTEIN"/>
    <property type="match status" value="1"/>
</dbReference>
<dbReference type="Pfam" id="PF00096">
    <property type="entry name" value="zf-C2H2"/>
    <property type="match status" value="8"/>
</dbReference>
<evidence type="ECO:0000256" key="2">
    <source>
        <dbReference type="ARBA" id="ARBA00022723"/>
    </source>
</evidence>
<dbReference type="AlphaFoldDB" id="A0A6R5H7X0"/>
<dbReference type="FunFam" id="3.30.160.60:FF:002343">
    <property type="entry name" value="Zinc finger protein 33A"/>
    <property type="match status" value="1"/>
</dbReference>
<feature type="domain" description="C2H2-type" evidence="12">
    <location>
        <begin position="102"/>
        <end position="129"/>
    </location>
</feature>
<evidence type="ECO:0000256" key="6">
    <source>
        <dbReference type="ARBA" id="ARBA00023015"/>
    </source>
</evidence>
<reference evidence="13" key="2">
    <citation type="submission" date="2020-08" db="UniProtKB">
        <authorList>
            <consortium name="EnsemblMetazoa"/>
        </authorList>
    </citation>
    <scope>IDENTIFICATION</scope>
    <source>
        <strain evidence="13">LVP_AGWG</strain>
    </source>
</reference>
<dbReference type="GO" id="GO:0006357">
    <property type="term" value="P:regulation of transcription by RNA polymerase II"/>
    <property type="evidence" value="ECO:0007669"/>
    <property type="project" value="TreeGrafter"/>
</dbReference>
<feature type="region of interest" description="Disordered" evidence="11">
    <location>
        <begin position="440"/>
        <end position="465"/>
    </location>
</feature>
<dbReference type="OrthoDB" id="427030at2759"/>
<dbReference type="GO" id="GO:0005634">
    <property type="term" value="C:nucleus"/>
    <property type="evidence" value="ECO:0007669"/>
    <property type="project" value="UniProtKB-SubCell"/>
</dbReference>
<dbReference type="GO" id="GO:0003700">
    <property type="term" value="F:DNA-binding transcription factor activity"/>
    <property type="evidence" value="ECO:0007669"/>
    <property type="project" value="TreeGrafter"/>
</dbReference>
<evidence type="ECO:0000256" key="10">
    <source>
        <dbReference type="PROSITE-ProRule" id="PRU00042"/>
    </source>
</evidence>
<keyword evidence="9" id="KW-0539">Nucleus</keyword>
<dbReference type="FunFam" id="3.30.160.60:FF:000065">
    <property type="entry name" value="B-cell CLL/lymphoma 6, member B"/>
    <property type="match status" value="1"/>
</dbReference>
<accession>A0A6R5H7X0</accession>
<feature type="domain" description="C2H2-type" evidence="12">
    <location>
        <begin position="74"/>
        <end position="101"/>
    </location>
</feature>
<dbReference type="PROSITE" id="PS50157">
    <property type="entry name" value="ZINC_FINGER_C2H2_2"/>
    <property type="match status" value="10"/>
</dbReference>
<dbReference type="FunFam" id="3.30.160.60:FF:000534">
    <property type="entry name" value="zinc finger protein 674"/>
    <property type="match status" value="1"/>
</dbReference>
<keyword evidence="3" id="KW-0677">Repeat</keyword>
<dbReference type="FunFam" id="3.30.160.60:FF:000060">
    <property type="entry name" value="zinc finger protein 436"/>
    <property type="match status" value="1"/>
</dbReference>
<dbReference type="PROSITE" id="PS00028">
    <property type="entry name" value="ZINC_FINGER_C2H2_1"/>
    <property type="match status" value="10"/>
</dbReference>
<keyword evidence="4 10" id="KW-0863">Zinc-finger</keyword>
<feature type="compositionally biased region" description="Polar residues" evidence="11">
    <location>
        <begin position="450"/>
        <end position="465"/>
    </location>
</feature>
<dbReference type="Pfam" id="PF13912">
    <property type="entry name" value="zf-C2H2_6"/>
    <property type="match status" value="1"/>
</dbReference>
<keyword evidence="8" id="KW-0804">Transcription</keyword>
<dbReference type="SMART" id="SM00355">
    <property type="entry name" value="ZnF_C2H2"/>
    <property type="match status" value="10"/>
</dbReference>
<evidence type="ECO:0000313" key="14">
    <source>
        <dbReference type="Proteomes" id="UP000008820"/>
    </source>
</evidence>
<sequence length="576" mass="65539">MFEQIKTEPMGFYTAYPPPQGAQTPITTATRTDQTQQTVIAVNESKPVVTSNEPVVPTQPVNSHSTAPSRSKRQTCKVCGKTLSSPSSYYVHMKLHSGTKPFACTVCDAAFCRKPYLEVHMRTHTGERPFSCDVCLKRFSQKSSLNTHKKIHMRYWSIHKPFQCNQCSASFGRKPYLEIHLRTHSGERPFACDREGCDKRFSQKSTLNIHKRVHDPNHRPFTCEHCPATFCRKPYLDIHIRSHTGERPFECVTCLKRFSQRSTLNIHKRIHTGERPYACDICNKTFAVKSYVTAHRWSHVSEKPLNCDRCSMTFTSKSQFAIHIRTHSAGQNFECRLCGRTFIRDSYLIRHNNRVHRENRINASSVSATINSVAIGEIPSPHIGGSDVANSAAQDTADHTVVQIASQSREPFNNATVQQPCNFRYVPELHMSETISSVSHISSPDISNSHNLSPSMTSSSQDHGITSNRTMIINASTGSVHMTDGIIDQGGARLIHELHDRDRIEMDRVLQHERTDHETRNLAERFIHNAERMAQDHVIQQQQQQQQDHHQNMMSPVHRMVTDKNSIPHLLEPKPE</sequence>
<feature type="domain" description="C2H2-type" evidence="12">
    <location>
        <begin position="333"/>
        <end position="361"/>
    </location>
</feature>
<keyword evidence="14" id="KW-1185">Reference proteome</keyword>
<feature type="domain" description="C2H2-type" evidence="12">
    <location>
        <begin position="221"/>
        <end position="248"/>
    </location>
</feature>
<feature type="compositionally biased region" description="Low complexity" evidence="11">
    <location>
        <begin position="440"/>
        <end position="449"/>
    </location>
</feature>
<dbReference type="SUPFAM" id="SSF57667">
    <property type="entry name" value="beta-beta-alpha zinc fingers"/>
    <property type="match status" value="6"/>
</dbReference>
<feature type="domain" description="C2H2-type" evidence="12">
    <location>
        <begin position="190"/>
        <end position="219"/>
    </location>
</feature>
<feature type="compositionally biased region" description="Polar residues" evidence="11">
    <location>
        <begin position="48"/>
        <end position="69"/>
    </location>
</feature>
<dbReference type="InterPro" id="IPR013087">
    <property type="entry name" value="Znf_C2H2_type"/>
</dbReference>
<keyword evidence="5" id="KW-0862">Zinc</keyword>
<dbReference type="InParanoid" id="A0A6R5H7X0"/>
<evidence type="ECO:0000256" key="8">
    <source>
        <dbReference type="ARBA" id="ARBA00023163"/>
    </source>
</evidence>
<evidence type="ECO:0000256" key="3">
    <source>
        <dbReference type="ARBA" id="ARBA00022737"/>
    </source>
</evidence>
<dbReference type="EnsemblMetazoa" id="AAEL004444-RD">
    <property type="protein sequence ID" value="AAEL004444-PD"/>
    <property type="gene ID" value="AAEL004444"/>
</dbReference>
<dbReference type="GO" id="GO:0000978">
    <property type="term" value="F:RNA polymerase II cis-regulatory region sequence-specific DNA binding"/>
    <property type="evidence" value="ECO:0007669"/>
    <property type="project" value="TreeGrafter"/>
</dbReference>
<protein>
    <submittedName>
        <fullName evidence="13">Zinc finger protein</fullName>
    </submittedName>
</protein>
<evidence type="ECO:0000256" key="11">
    <source>
        <dbReference type="SAM" id="MobiDB-lite"/>
    </source>
</evidence>
<evidence type="ECO:0000313" key="13">
    <source>
        <dbReference type="EnsemblMetazoa" id="AAEL004444-PD"/>
    </source>
</evidence>
<dbReference type="Proteomes" id="UP000008820">
    <property type="component" value="Chromosome 3"/>
</dbReference>
<reference evidence="13 14" key="1">
    <citation type="submission" date="2017-06" db="EMBL/GenBank/DDBJ databases">
        <title>Aedes aegypti genome working group (AGWG) sequencing and assembly.</title>
        <authorList>
            <consortium name="Aedes aegypti Genome Working Group (AGWG)"/>
            <person name="Matthews B.J."/>
        </authorList>
    </citation>
    <scope>NUCLEOTIDE SEQUENCE [LARGE SCALE GENOMIC DNA]</scope>
    <source>
        <strain evidence="13 14">LVP_AGWG</strain>
    </source>
</reference>
<evidence type="ECO:0000256" key="1">
    <source>
        <dbReference type="ARBA" id="ARBA00004123"/>
    </source>
</evidence>
<keyword evidence="6" id="KW-0805">Transcription regulation</keyword>
<dbReference type="PANTHER" id="PTHR24404:SF110">
    <property type="entry name" value="C2H2-TYPE DOMAIN-CONTAINING PROTEIN"/>
    <property type="match status" value="1"/>
</dbReference>